<gene>
    <name evidence="2" type="ORF">LEN_3962</name>
</gene>
<dbReference type="RefSeq" id="WP_145960167.1">
    <property type="nucleotide sequence ID" value="NZ_AP014940.1"/>
</dbReference>
<proteinExistence type="predicted"/>
<sequence>MGKAARALKAWVLKSLRAVAPASERERGEQARGEGDGRAPVYVPAKRGAPTRRGSGNGEPRR</sequence>
<protein>
    <submittedName>
        <fullName evidence="2">Uncharacterized protein</fullName>
    </submittedName>
</protein>
<feature type="compositionally biased region" description="Basic and acidic residues" evidence="1">
    <location>
        <begin position="23"/>
        <end position="37"/>
    </location>
</feature>
<feature type="region of interest" description="Disordered" evidence="1">
    <location>
        <begin position="18"/>
        <end position="62"/>
    </location>
</feature>
<evidence type="ECO:0000313" key="2">
    <source>
        <dbReference type="EMBL" id="BAV99449.1"/>
    </source>
</evidence>
<accession>A0AAU9AM40</accession>
<reference evidence="2 3" key="1">
    <citation type="journal article" date="2017" name="DNA Res.">
        <title>Complete genome sequence and expression profile of the commercial lytic enzyme producer Lysobacter enzymogenes M497-1.</title>
        <authorList>
            <person name="Takami H."/>
            <person name="Toyoda A."/>
            <person name="Uchiyama I."/>
            <person name="Itoh T."/>
            <person name="Takaki Y."/>
            <person name="Arai W."/>
            <person name="Nishi S."/>
            <person name="Kawai M."/>
            <person name="Shinya K."/>
            <person name="Ikeda H."/>
        </authorList>
    </citation>
    <scope>NUCLEOTIDE SEQUENCE [LARGE SCALE GENOMIC DNA]</scope>
    <source>
        <strain evidence="2 3">M497-1</strain>
    </source>
</reference>
<dbReference type="KEGG" id="lem:LEN_3962"/>
<dbReference type="AlphaFoldDB" id="A0AAU9AM40"/>
<dbReference type="GeneID" id="83066734"/>
<organism evidence="2 3">
    <name type="scientific">Lysobacter enzymogenes</name>
    <dbReference type="NCBI Taxonomy" id="69"/>
    <lineage>
        <taxon>Bacteria</taxon>
        <taxon>Pseudomonadati</taxon>
        <taxon>Pseudomonadota</taxon>
        <taxon>Gammaproteobacteria</taxon>
        <taxon>Lysobacterales</taxon>
        <taxon>Lysobacteraceae</taxon>
        <taxon>Lysobacter</taxon>
    </lineage>
</organism>
<dbReference type="EMBL" id="AP014940">
    <property type="protein sequence ID" value="BAV99449.1"/>
    <property type="molecule type" value="Genomic_DNA"/>
</dbReference>
<evidence type="ECO:0000313" key="3">
    <source>
        <dbReference type="Proteomes" id="UP000218824"/>
    </source>
</evidence>
<evidence type="ECO:0000256" key="1">
    <source>
        <dbReference type="SAM" id="MobiDB-lite"/>
    </source>
</evidence>
<name>A0AAU9AM40_LYSEN</name>
<dbReference type="Proteomes" id="UP000218824">
    <property type="component" value="Chromosome"/>
</dbReference>